<name>A0A9P0IWM8_APHGO</name>
<evidence type="ECO:0000256" key="4">
    <source>
        <dbReference type="RuleBase" id="RU363097"/>
    </source>
</evidence>
<dbReference type="InterPro" id="IPR036291">
    <property type="entry name" value="NAD(P)-bd_dom_sf"/>
</dbReference>
<evidence type="ECO:0000256" key="2">
    <source>
        <dbReference type="ARBA" id="ARBA00022516"/>
    </source>
</evidence>
<protein>
    <recommendedName>
        <fullName evidence="4">Fatty acyl-CoA reductase</fullName>
        <ecNumber evidence="4">1.2.1.84</ecNumber>
    </recommendedName>
</protein>
<dbReference type="Pfam" id="PF07993">
    <property type="entry name" value="NAD_binding_4"/>
    <property type="match status" value="2"/>
</dbReference>
<evidence type="ECO:0000256" key="3">
    <source>
        <dbReference type="ARBA" id="ARBA00023098"/>
    </source>
</evidence>
<feature type="domain" description="Fatty acyl-CoA reductase C-terminal" evidence="5">
    <location>
        <begin position="303"/>
        <end position="393"/>
    </location>
</feature>
<dbReference type="SUPFAM" id="SSF51735">
    <property type="entry name" value="NAD(P)-binding Rossmann-fold domains"/>
    <property type="match status" value="1"/>
</dbReference>
<dbReference type="InterPro" id="IPR033640">
    <property type="entry name" value="FAR_C"/>
</dbReference>
<evidence type="ECO:0000259" key="5">
    <source>
        <dbReference type="Pfam" id="PF03015"/>
    </source>
</evidence>
<keyword evidence="3 4" id="KW-0443">Lipid metabolism</keyword>
<dbReference type="Gene3D" id="3.40.50.720">
    <property type="entry name" value="NAD(P)-binding Rossmann-like Domain"/>
    <property type="match status" value="2"/>
</dbReference>
<dbReference type="GO" id="GO:0035336">
    <property type="term" value="P:long-chain fatty-acyl-CoA metabolic process"/>
    <property type="evidence" value="ECO:0007669"/>
    <property type="project" value="TreeGrafter"/>
</dbReference>
<comment type="catalytic activity">
    <reaction evidence="4">
        <text>a long-chain fatty acyl-CoA + 2 NADPH + 2 H(+) = a long-chain primary fatty alcohol + 2 NADP(+) + CoA</text>
        <dbReference type="Rhea" id="RHEA:52716"/>
        <dbReference type="ChEBI" id="CHEBI:15378"/>
        <dbReference type="ChEBI" id="CHEBI:57287"/>
        <dbReference type="ChEBI" id="CHEBI:57783"/>
        <dbReference type="ChEBI" id="CHEBI:58349"/>
        <dbReference type="ChEBI" id="CHEBI:77396"/>
        <dbReference type="ChEBI" id="CHEBI:83139"/>
        <dbReference type="EC" id="1.2.1.84"/>
    </reaction>
</comment>
<dbReference type="Pfam" id="PF03015">
    <property type="entry name" value="Sterile"/>
    <property type="match status" value="1"/>
</dbReference>
<reference evidence="7" key="2">
    <citation type="submission" date="2022-10" db="EMBL/GenBank/DDBJ databases">
        <authorList>
            <consortium name="ENA_rothamsted_submissions"/>
            <consortium name="culmorum"/>
            <person name="King R."/>
        </authorList>
    </citation>
    <scope>NUCLEOTIDE SEQUENCE</scope>
</reference>
<organism evidence="7 8">
    <name type="scientific">Aphis gossypii</name>
    <name type="common">Cotton aphid</name>
    <dbReference type="NCBI Taxonomy" id="80765"/>
    <lineage>
        <taxon>Eukaryota</taxon>
        <taxon>Metazoa</taxon>
        <taxon>Ecdysozoa</taxon>
        <taxon>Arthropoda</taxon>
        <taxon>Hexapoda</taxon>
        <taxon>Insecta</taxon>
        <taxon>Pterygota</taxon>
        <taxon>Neoptera</taxon>
        <taxon>Paraneoptera</taxon>
        <taxon>Hemiptera</taxon>
        <taxon>Sternorrhyncha</taxon>
        <taxon>Aphidomorpha</taxon>
        <taxon>Aphidoidea</taxon>
        <taxon>Aphididae</taxon>
        <taxon>Aphidini</taxon>
        <taxon>Aphis</taxon>
        <taxon>Aphis</taxon>
    </lineage>
</organism>
<dbReference type="PANTHER" id="PTHR11011:SF60">
    <property type="entry name" value="FATTY ACYL-COA REDUCTASE-RELATED"/>
    <property type="match status" value="1"/>
</dbReference>
<feature type="domain" description="Thioester reductase (TE)" evidence="6">
    <location>
        <begin position="34"/>
        <end position="80"/>
    </location>
</feature>
<dbReference type="InterPro" id="IPR013120">
    <property type="entry name" value="FAR_NAD-bd"/>
</dbReference>
<dbReference type="CDD" id="cd09071">
    <property type="entry name" value="FAR_C"/>
    <property type="match status" value="1"/>
</dbReference>
<dbReference type="PANTHER" id="PTHR11011">
    <property type="entry name" value="MALE STERILITY PROTEIN 2-RELATED"/>
    <property type="match status" value="1"/>
</dbReference>
<gene>
    <name evidence="7" type="ORF">APHIGO_LOCUS4516</name>
</gene>
<accession>A0A9P0IWM8</accession>
<keyword evidence="2 4" id="KW-0444">Lipid biosynthesis</keyword>
<reference evidence="7" key="1">
    <citation type="submission" date="2022-02" db="EMBL/GenBank/DDBJ databases">
        <authorList>
            <person name="King R."/>
        </authorList>
    </citation>
    <scope>NUCLEOTIDE SEQUENCE</scope>
</reference>
<feature type="domain" description="Thioester reductase (TE)" evidence="6">
    <location>
        <begin position="83"/>
        <end position="220"/>
    </location>
</feature>
<dbReference type="GO" id="GO:0005777">
    <property type="term" value="C:peroxisome"/>
    <property type="evidence" value="ECO:0007669"/>
    <property type="project" value="TreeGrafter"/>
</dbReference>
<dbReference type="InterPro" id="IPR026055">
    <property type="entry name" value="FAR"/>
</dbReference>
<evidence type="ECO:0000259" key="6">
    <source>
        <dbReference type="Pfam" id="PF07993"/>
    </source>
</evidence>
<dbReference type="EC" id="1.2.1.84" evidence="4"/>
<dbReference type="AlphaFoldDB" id="A0A9P0IWM8"/>
<dbReference type="GO" id="GO:0080019">
    <property type="term" value="F:alcohol-forming very long-chain fatty acyl-CoA reductase activity"/>
    <property type="evidence" value="ECO:0007669"/>
    <property type="project" value="InterPro"/>
</dbReference>
<dbReference type="GO" id="GO:0102965">
    <property type="term" value="F:alcohol-forming long-chain fatty acyl-CoA reductase activity"/>
    <property type="evidence" value="ECO:0007669"/>
    <property type="project" value="UniProtKB-EC"/>
</dbReference>
<keyword evidence="4" id="KW-0560">Oxidoreductase</keyword>
<dbReference type="EMBL" id="OU899035">
    <property type="protein sequence ID" value="CAH1721750.1"/>
    <property type="molecule type" value="Genomic_DNA"/>
</dbReference>
<proteinExistence type="inferred from homology"/>
<comment type="similarity">
    <text evidence="1 4">Belongs to the fatty acyl-CoA reductase family.</text>
</comment>
<comment type="function">
    <text evidence="4">Catalyzes the reduction of fatty acyl-CoA to fatty alcohols.</text>
</comment>
<sequence length="419" mass="47847">MEGGDIFIQDFINDLQESPESQIQKCFRGSSILITGGTGFVGKVLIEKLLRSCRDLNTIYLVVRPLNGQNPNERVKEMFTSPAFVYLSSVFTNPSVLDVYEQFYNSPIAASTIIQMVETLPDYILNRVTSGLVSEWPDVITFTKALSEQIIQSAGPELPACIIRSGFVLGTANEPIAGWTNDLNNLTGCALGSGLGLVRVFHGSSSVNAEIVPVDMLVNLLVVGCWELIGNRTEFVNEEVPKDTVNTLIYNYASSNYKPCSWNQLGEKFFKNEKNVSSSNFLWMPFYYVTDSIFIYWIMTFYLHTVPAKVVDLFIWFMGKESRLNEFYKRVHTAAKNLSSYQQIHVRYHNHNVKNLMNKLSPRDKILFDFDMSTLSWDDYFDKYLKGLRVYLMGNPLHMPETNNNTLNRYLNSFFHNDK</sequence>
<dbReference type="Proteomes" id="UP001154329">
    <property type="component" value="Chromosome 2"/>
</dbReference>
<evidence type="ECO:0000313" key="7">
    <source>
        <dbReference type="EMBL" id="CAH1721750.1"/>
    </source>
</evidence>
<keyword evidence="4" id="KW-0521">NADP</keyword>
<keyword evidence="8" id="KW-1185">Reference proteome</keyword>
<evidence type="ECO:0000256" key="1">
    <source>
        <dbReference type="ARBA" id="ARBA00005928"/>
    </source>
</evidence>
<evidence type="ECO:0000313" key="8">
    <source>
        <dbReference type="Proteomes" id="UP001154329"/>
    </source>
</evidence>